<keyword evidence="4 7" id="KW-0812">Transmembrane</keyword>
<dbReference type="KEGG" id="pacr:FXN63_24445"/>
<dbReference type="Pfam" id="PF04239">
    <property type="entry name" value="DUF421"/>
    <property type="match status" value="1"/>
</dbReference>
<dbReference type="GO" id="GO:0005886">
    <property type="term" value="C:plasma membrane"/>
    <property type="evidence" value="ECO:0007669"/>
    <property type="project" value="UniProtKB-SubCell"/>
</dbReference>
<dbReference type="EMBL" id="CP043046">
    <property type="protein sequence ID" value="QEI08641.1"/>
    <property type="molecule type" value="Genomic_DNA"/>
</dbReference>
<dbReference type="InterPro" id="IPR007353">
    <property type="entry name" value="DUF421"/>
</dbReference>
<evidence type="ECO:0000256" key="4">
    <source>
        <dbReference type="ARBA" id="ARBA00022692"/>
    </source>
</evidence>
<gene>
    <name evidence="9" type="ORF">FXN63_24445</name>
</gene>
<feature type="domain" description="YetF C-terminal" evidence="8">
    <location>
        <begin position="95"/>
        <end position="162"/>
    </location>
</feature>
<sequence>MGIDWHEIFVFNISPFEMMVRGTITYWFIFILLRLAGRRDAGSLGVADLLVLVLIGDAAGNAMAGQSASVMDGMMVVATLIFWSVAVDRLGYFFPFMRNLLEPSKVCLVKDGVLQRKGMRREYITVEELMESIRLAGLERVDQVKRAYMESNGEISIISQSNDLIQRNDLRSKPE</sequence>
<evidence type="ECO:0000256" key="7">
    <source>
        <dbReference type="SAM" id="Phobius"/>
    </source>
</evidence>
<name>A0A5C0B6Q8_9BURK</name>
<accession>A0A5C0B6Q8</accession>
<evidence type="ECO:0000256" key="3">
    <source>
        <dbReference type="ARBA" id="ARBA00022475"/>
    </source>
</evidence>
<dbReference type="RefSeq" id="WP_148818112.1">
    <property type="nucleotide sequence ID" value="NZ_CP043046.1"/>
</dbReference>
<evidence type="ECO:0000256" key="1">
    <source>
        <dbReference type="ARBA" id="ARBA00004651"/>
    </source>
</evidence>
<dbReference type="PANTHER" id="PTHR34582">
    <property type="entry name" value="UPF0702 TRANSMEMBRANE PROTEIN YCAP"/>
    <property type="match status" value="1"/>
</dbReference>
<dbReference type="OrthoDB" id="8617494at2"/>
<evidence type="ECO:0000259" key="8">
    <source>
        <dbReference type="Pfam" id="PF04239"/>
    </source>
</evidence>
<organism evidence="9 10">
    <name type="scientific">Pigmentiphaga aceris</name>
    <dbReference type="NCBI Taxonomy" id="1940612"/>
    <lineage>
        <taxon>Bacteria</taxon>
        <taxon>Pseudomonadati</taxon>
        <taxon>Pseudomonadota</taxon>
        <taxon>Betaproteobacteria</taxon>
        <taxon>Burkholderiales</taxon>
        <taxon>Alcaligenaceae</taxon>
        <taxon>Pigmentiphaga</taxon>
    </lineage>
</organism>
<reference evidence="9 10" key="1">
    <citation type="submission" date="2019-08" db="EMBL/GenBank/DDBJ databases">
        <title>Amphibian skin-associated Pigmentiphaga: genome sequence and occurrence across geography and hosts.</title>
        <authorList>
            <person name="Bletz M.C."/>
            <person name="Bunk B."/>
            <person name="Sproeer C."/>
            <person name="Biwer P."/>
            <person name="Reiter S."/>
            <person name="Rabemananjara F.C.E."/>
            <person name="Schulz S."/>
            <person name="Overmann J."/>
            <person name="Vences M."/>
        </authorList>
    </citation>
    <scope>NUCLEOTIDE SEQUENCE [LARGE SCALE GENOMIC DNA]</scope>
    <source>
        <strain evidence="9 10">Mada1488</strain>
    </source>
</reference>
<evidence type="ECO:0000256" key="5">
    <source>
        <dbReference type="ARBA" id="ARBA00022989"/>
    </source>
</evidence>
<keyword evidence="3" id="KW-1003">Cell membrane</keyword>
<protein>
    <submittedName>
        <fullName evidence="9">DUF421 domain-containing protein</fullName>
    </submittedName>
</protein>
<dbReference type="PANTHER" id="PTHR34582:SF6">
    <property type="entry name" value="UPF0702 TRANSMEMBRANE PROTEIN YCAP"/>
    <property type="match status" value="1"/>
</dbReference>
<evidence type="ECO:0000256" key="2">
    <source>
        <dbReference type="ARBA" id="ARBA00006448"/>
    </source>
</evidence>
<feature type="transmembrane region" description="Helical" evidence="7">
    <location>
        <begin position="18"/>
        <end position="37"/>
    </location>
</feature>
<evidence type="ECO:0000313" key="10">
    <source>
        <dbReference type="Proteomes" id="UP000325161"/>
    </source>
</evidence>
<comment type="subcellular location">
    <subcellularLocation>
        <location evidence="1">Cell membrane</location>
        <topology evidence="1">Multi-pass membrane protein</topology>
    </subcellularLocation>
</comment>
<keyword evidence="5 7" id="KW-1133">Transmembrane helix</keyword>
<dbReference type="AlphaFoldDB" id="A0A5C0B6Q8"/>
<feature type="transmembrane region" description="Helical" evidence="7">
    <location>
        <begin position="74"/>
        <end position="94"/>
    </location>
</feature>
<evidence type="ECO:0000313" key="9">
    <source>
        <dbReference type="EMBL" id="QEI08641.1"/>
    </source>
</evidence>
<keyword evidence="6 7" id="KW-0472">Membrane</keyword>
<dbReference type="Proteomes" id="UP000325161">
    <property type="component" value="Chromosome"/>
</dbReference>
<evidence type="ECO:0000256" key="6">
    <source>
        <dbReference type="ARBA" id="ARBA00023136"/>
    </source>
</evidence>
<feature type="transmembrane region" description="Helical" evidence="7">
    <location>
        <begin position="49"/>
        <end position="68"/>
    </location>
</feature>
<dbReference type="Gene3D" id="3.30.240.20">
    <property type="entry name" value="bsu07140 like domains"/>
    <property type="match status" value="1"/>
</dbReference>
<dbReference type="InterPro" id="IPR023090">
    <property type="entry name" value="UPF0702_alpha/beta_dom_sf"/>
</dbReference>
<keyword evidence="10" id="KW-1185">Reference proteome</keyword>
<proteinExistence type="inferred from homology"/>
<comment type="similarity">
    <text evidence="2">Belongs to the UPF0702 family.</text>
</comment>